<dbReference type="PROSITE" id="PS50977">
    <property type="entry name" value="HTH_TETR_2"/>
    <property type="match status" value="1"/>
</dbReference>
<dbReference type="eggNOG" id="COG1309">
    <property type="taxonomic scope" value="Bacteria"/>
</dbReference>
<name>A4X5P5_SALTO</name>
<evidence type="ECO:0000256" key="2">
    <source>
        <dbReference type="ARBA" id="ARBA00023125"/>
    </source>
</evidence>
<organism evidence="6 7">
    <name type="scientific">Salinispora tropica (strain ATCC BAA-916 / DSM 44818 / JCM 13857 / NBRC 105044 / CNB-440)</name>
    <dbReference type="NCBI Taxonomy" id="369723"/>
    <lineage>
        <taxon>Bacteria</taxon>
        <taxon>Bacillati</taxon>
        <taxon>Actinomycetota</taxon>
        <taxon>Actinomycetes</taxon>
        <taxon>Micromonosporales</taxon>
        <taxon>Micromonosporaceae</taxon>
        <taxon>Salinispora</taxon>
    </lineage>
</organism>
<dbReference type="Proteomes" id="UP000000235">
    <property type="component" value="Chromosome"/>
</dbReference>
<dbReference type="PATRIC" id="fig|369723.5.peg.1774"/>
<evidence type="ECO:0000259" key="5">
    <source>
        <dbReference type="PROSITE" id="PS50977"/>
    </source>
</evidence>
<dbReference type="SUPFAM" id="SSF46689">
    <property type="entry name" value="Homeodomain-like"/>
    <property type="match status" value="1"/>
</dbReference>
<sequence>MEPETAPTETVERIKQTAHRRLVEQGPAGLEADTLAPSAGLTVEQLRTHFPDRADLLTAMVLDAYNAMGDSAENGARRSGESPLDRWIAVCRAIRVWAQANSERYALIWGPPIAEYSAPPETMIAGARAAQVLIGLLREAAESGQLRDHPQDPPMSEGMSRNVAALGEGMLSGLPPAVIARMLVAWTQLLGMVSFAVYGHVQGFAADPDAFFDHAAAAMGHYVGLPR</sequence>
<dbReference type="EMBL" id="CP000667">
    <property type="protein sequence ID" value="ABP54195.1"/>
    <property type="molecule type" value="Genomic_DNA"/>
</dbReference>
<dbReference type="InterPro" id="IPR001647">
    <property type="entry name" value="HTH_TetR"/>
</dbReference>
<dbReference type="Pfam" id="PF13305">
    <property type="entry name" value="TetR_C_33"/>
    <property type="match status" value="1"/>
</dbReference>
<evidence type="ECO:0000256" key="4">
    <source>
        <dbReference type="PROSITE-ProRule" id="PRU00335"/>
    </source>
</evidence>
<proteinExistence type="predicted"/>
<dbReference type="InterPro" id="IPR025996">
    <property type="entry name" value="MT1864/Rv1816-like_C"/>
</dbReference>
<dbReference type="RefSeq" id="WP_011905626.1">
    <property type="nucleotide sequence ID" value="NC_009380.1"/>
</dbReference>
<dbReference type="InterPro" id="IPR009057">
    <property type="entry name" value="Homeodomain-like_sf"/>
</dbReference>
<dbReference type="KEGG" id="stp:Strop_1731"/>
<feature type="DNA-binding region" description="H-T-H motif" evidence="4">
    <location>
        <begin position="31"/>
        <end position="50"/>
    </location>
</feature>
<evidence type="ECO:0000256" key="3">
    <source>
        <dbReference type="ARBA" id="ARBA00023163"/>
    </source>
</evidence>
<gene>
    <name evidence="6" type="ordered locus">Strop_1731</name>
</gene>
<feature type="domain" description="HTH tetR-type" evidence="5">
    <location>
        <begin position="8"/>
        <end position="68"/>
    </location>
</feature>
<dbReference type="HOGENOM" id="CLU_069356_9_0_11"/>
<keyword evidence="3" id="KW-0804">Transcription</keyword>
<dbReference type="AlphaFoldDB" id="A4X5P5"/>
<keyword evidence="2 4" id="KW-0238">DNA-binding</keyword>
<dbReference type="InterPro" id="IPR036271">
    <property type="entry name" value="Tet_transcr_reg_TetR-rel_C_sf"/>
</dbReference>
<evidence type="ECO:0000256" key="1">
    <source>
        <dbReference type="ARBA" id="ARBA00023015"/>
    </source>
</evidence>
<evidence type="ECO:0000313" key="7">
    <source>
        <dbReference type="Proteomes" id="UP000000235"/>
    </source>
</evidence>
<dbReference type="SUPFAM" id="SSF48498">
    <property type="entry name" value="Tetracyclin repressor-like, C-terminal domain"/>
    <property type="match status" value="1"/>
</dbReference>
<accession>A4X5P5</accession>
<dbReference type="Gene3D" id="1.10.357.10">
    <property type="entry name" value="Tetracycline Repressor, domain 2"/>
    <property type="match status" value="1"/>
</dbReference>
<protein>
    <recommendedName>
        <fullName evidence="5">HTH tetR-type domain-containing protein</fullName>
    </recommendedName>
</protein>
<reference evidence="7" key="1">
    <citation type="journal article" date="2007" name="Proc. Natl. Acad. Sci. U.S.A.">
        <title>Genome sequencing reveals complex secondary metabolome in the marine actinomycete Salinispora tropica.</title>
        <authorList>
            <person name="Udwary D.W."/>
            <person name="Zeigler L."/>
            <person name="Asolkar R.N."/>
            <person name="Singan V."/>
            <person name="Lapidus A."/>
            <person name="Fenical W."/>
            <person name="Jensen P.R."/>
            <person name="Moore B.S."/>
        </authorList>
    </citation>
    <scope>NUCLEOTIDE SEQUENCE [LARGE SCALE GENOMIC DNA]</scope>
    <source>
        <strain evidence="7">ATCC BAA-916 / DSM 44818 / CNB-440</strain>
    </source>
</reference>
<evidence type="ECO:0000313" key="6">
    <source>
        <dbReference type="EMBL" id="ABP54195.1"/>
    </source>
</evidence>
<keyword evidence="1" id="KW-0805">Transcription regulation</keyword>
<dbReference type="STRING" id="369723.Strop_1731"/>
<keyword evidence="7" id="KW-1185">Reference proteome</keyword>
<dbReference type="GO" id="GO:0003677">
    <property type="term" value="F:DNA binding"/>
    <property type="evidence" value="ECO:0007669"/>
    <property type="project" value="UniProtKB-UniRule"/>
</dbReference>